<sequence length="190" mass="21684">MREIIFYRTAGGRSPVEEFLDSLSPKQARKVVWVLQLVEEIDLVPVRYFKKLVGTDEIWEVRVDVSGDTFRILGFQDGKSFVVLKSRLPKESPKDTGKGNPGCVETKTRVPREERIIMSDLKTYISRRRAKDPEFDEGFDDGYRAFRRGVLARQARGASGLTQIEMVERPRARIEPDTLGAIPNRVKGEV</sequence>
<dbReference type="InterPro" id="IPR009241">
    <property type="entry name" value="HigB-like"/>
</dbReference>
<proteinExistence type="predicted"/>
<protein>
    <submittedName>
        <fullName evidence="1">Phage derived protein Gp49-like (DUF891)</fullName>
    </submittedName>
</protein>
<gene>
    <name evidence="2" type="ORF">BECKH772A_GA0070896_103784</name>
    <name evidence="1" type="ORF">BECKH772B_GA0070898_103555</name>
    <name evidence="3" type="ORF">BECKH772C_GA0070978_103535</name>
</gene>
<evidence type="ECO:0000313" key="2">
    <source>
        <dbReference type="EMBL" id="VFK04068.1"/>
    </source>
</evidence>
<evidence type="ECO:0000313" key="1">
    <source>
        <dbReference type="EMBL" id="VFK03468.1"/>
    </source>
</evidence>
<dbReference type="Pfam" id="PF05973">
    <property type="entry name" value="Gp49"/>
    <property type="match status" value="1"/>
</dbReference>
<dbReference type="EMBL" id="CAADFJ010000353">
    <property type="protein sequence ID" value="VFK06497.1"/>
    <property type="molecule type" value="Genomic_DNA"/>
</dbReference>
<name>A0A450VFE2_9GAMM</name>
<accession>A0A450VFE2</accession>
<dbReference type="EMBL" id="CAADFG010000378">
    <property type="protein sequence ID" value="VFK04068.1"/>
    <property type="molecule type" value="Genomic_DNA"/>
</dbReference>
<reference evidence="1" key="1">
    <citation type="submission" date="2019-02" db="EMBL/GenBank/DDBJ databases">
        <authorList>
            <person name="Gruber-Vodicka R. H."/>
            <person name="Seah K. B. B."/>
        </authorList>
    </citation>
    <scope>NUCLEOTIDE SEQUENCE</scope>
    <source>
        <strain evidence="3">BECK_SA2B12</strain>
        <strain evidence="2">BECK_SA2B15</strain>
        <strain evidence="1">BECK_SA2B20</strain>
    </source>
</reference>
<dbReference type="EMBL" id="CAADFI010000355">
    <property type="protein sequence ID" value="VFK03468.1"/>
    <property type="molecule type" value="Genomic_DNA"/>
</dbReference>
<evidence type="ECO:0000313" key="3">
    <source>
        <dbReference type="EMBL" id="VFK06497.1"/>
    </source>
</evidence>
<dbReference type="AlphaFoldDB" id="A0A450VFE2"/>
<organism evidence="1">
    <name type="scientific">Candidatus Kentrum eta</name>
    <dbReference type="NCBI Taxonomy" id="2126337"/>
    <lineage>
        <taxon>Bacteria</taxon>
        <taxon>Pseudomonadati</taxon>
        <taxon>Pseudomonadota</taxon>
        <taxon>Gammaproteobacteria</taxon>
        <taxon>Candidatus Kentrum</taxon>
    </lineage>
</organism>